<protein>
    <submittedName>
        <fullName evidence="1">Uncharacterized protein</fullName>
    </submittedName>
</protein>
<accession>A0A1H2REJ2</accession>
<dbReference type="EMBL" id="FNNP01000001">
    <property type="protein sequence ID" value="SDW17801.1"/>
    <property type="molecule type" value="Genomic_DNA"/>
</dbReference>
<gene>
    <name evidence="1" type="ORF">SAMN05444358_101135</name>
</gene>
<evidence type="ECO:0000313" key="2">
    <source>
        <dbReference type="Proteomes" id="UP000183400"/>
    </source>
</evidence>
<dbReference type="RefSeq" id="WP_074733635.1">
    <property type="nucleotide sequence ID" value="NZ_FNNP01000001.1"/>
</dbReference>
<dbReference type="Proteomes" id="UP000183400">
    <property type="component" value="Unassembled WGS sequence"/>
</dbReference>
<proteinExistence type="predicted"/>
<name>A0A1H2REJ2_9RHOB</name>
<sequence length="82" mass="9284">MNSKYSAMLVSGRKYSLRTPNGPRDDFIVFKHGVAVPVSAEIKRYLEKYAVDPVQTKFSTGEVEETYECKFTFEELDGDPAV</sequence>
<reference evidence="2" key="1">
    <citation type="submission" date="2016-10" db="EMBL/GenBank/DDBJ databases">
        <authorList>
            <person name="Varghese N."/>
            <person name="Submissions S."/>
        </authorList>
    </citation>
    <scope>NUCLEOTIDE SEQUENCE [LARGE SCALE GENOMIC DNA]</scope>
    <source>
        <strain evidence="2">DSM 27839</strain>
    </source>
</reference>
<organism evidence="1 2">
    <name type="scientific">Ruegeria halocynthiae</name>
    <dbReference type="NCBI Taxonomy" id="985054"/>
    <lineage>
        <taxon>Bacteria</taxon>
        <taxon>Pseudomonadati</taxon>
        <taxon>Pseudomonadota</taxon>
        <taxon>Alphaproteobacteria</taxon>
        <taxon>Rhodobacterales</taxon>
        <taxon>Roseobacteraceae</taxon>
        <taxon>Ruegeria</taxon>
    </lineage>
</organism>
<dbReference type="STRING" id="985054.SAMN05444358_101135"/>
<evidence type="ECO:0000313" key="1">
    <source>
        <dbReference type="EMBL" id="SDW17801.1"/>
    </source>
</evidence>
<dbReference type="AlphaFoldDB" id="A0A1H2REJ2"/>
<keyword evidence="2" id="KW-1185">Reference proteome</keyword>